<reference evidence="3 4" key="1">
    <citation type="submission" date="2018-10" db="EMBL/GenBank/DDBJ databases">
        <title>Draft genome sequence of Aquitalea MWU14-2217 isolated from a wild cranberry bog in Provincetown, Massachusetts.</title>
        <authorList>
            <person name="Ebadzadsahrai G."/>
            <person name="Soby S."/>
        </authorList>
    </citation>
    <scope>NUCLEOTIDE SEQUENCE [LARGE SCALE GENOMIC DNA]</scope>
    <source>
        <strain evidence="3 4">MWU14-2217</strain>
    </source>
</reference>
<feature type="domain" description="Methyltransferase type 11" evidence="2">
    <location>
        <begin position="60"/>
        <end position="116"/>
    </location>
</feature>
<comment type="caution">
    <text evidence="3">The sequence shown here is derived from an EMBL/GenBank/DDBJ whole genome shotgun (WGS) entry which is preliminary data.</text>
</comment>
<dbReference type="RefSeq" id="WP_103524686.1">
    <property type="nucleotide sequence ID" value="NZ_JAIZDC010000004.1"/>
</dbReference>
<name>A0A454JIG4_9NEIS</name>
<dbReference type="InterPro" id="IPR013216">
    <property type="entry name" value="Methyltransf_11"/>
</dbReference>
<dbReference type="Proteomes" id="UP000274139">
    <property type="component" value="Unassembled WGS sequence"/>
</dbReference>
<dbReference type="AlphaFoldDB" id="A0A454JIG4"/>
<evidence type="ECO:0000256" key="1">
    <source>
        <dbReference type="SAM" id="MobiDB-lite"/>
    </source>
</evidence>
<proteinExistence type="predicted"/>
<sequence>MMQAFSTWLATTELGHYLLECEQAFFDRAVADIFGFHAVQMGLPEVDLLAANRIPWQCRAAESGEAAQIICQPAQLPFESRSLDLLVMPHLLDFTTEPHQVLREVERVLVPEGRLLMTGFNPVSLWGVRRLIQGRADTPWRGNFFPLIRIRDWLKLLDLEPVAGCFMAYAPPVSQHDWLERFGFLERAGDKWWPLAAGVYGIEAIKRQRGMRLITPKWKAAKAAQGLVVAGGNERHPTHKQAATPAGERETAKNDHARSAGRGGTDRET</sequence>
<protein>
    <submittedName>
        <fullName evidence="3">Methyltransferase domain-containing protein</fullName>
    </submittedName>
</protein>
<organism evidence="3 4">
    <name type="scientific">Aquitalea palustris</name>
    <dbReference type="NCBI Taxonomy" id="2480983"/>
    <lineage>
        <taxon>Bacteria</taxon>
        <taxon>Pseudomonadati</taxon>
        <taxon>Pseudomonadota</taxon>
        <taxon>Betaproteobacteria</taxon>
        <taxon>Neisseriales</taxon>
        <taxon>Chromobacteriaceae</taxon>
        <taxon>Aquitalea</taxon>
    </lineage>
</organism>
<dbReference type="InterPro" id="IPR029063">
    <property type="entry name" value="SAM-dependent_MTases_sf"/>
</dbReference>
<feature type="region of interest" description="Disordered" evidence="1">
    <location>
        <begin position="229"/>
        <end position="269"/>
    </location>
</feature>
<dbReference type="Pfam" id="PF08241">
    <property type="entry name" value="Methyltransf_11"/>
    <property type="match status" value="1"/>
</dbReference>
<evidence type="ECO:0000313" key="4">
    <source>
        <dbReference type="Proteomes" id="UP000274139"/>
    </source>
</evidence>
<evidence type="ECO:0000259" key="2">
    <source>
        <dbReference type="Pfam" id="PF08241"/>
    </source>
</evidence>
<dbReference type="EMBL" id="RFAR01000040">
    <property type="protein sequence ID" value="RMC97850.1"/>
    <property type="molecule type" value="Genomic_DNA"/>
</dbReference>
<evidence type="ECO:0000313" key="3">
    <source>
        <dbReference type="EMBL" id="RMC97850.1"/>
    </source>
</evidence>
<gene>
    <name evidence="3" type="ORF">EAY64_10310</name>
</gene>
<dbReference type="OrthoDB" id="6191410at2"/>
<dbReference type="SUPFAM" id="SSF53335">
    <property type="entry name" value="S-adenosyl-L-methionine-dependent methyltransferases"/>
    <property type="match status" value="1"/>
</dbReference>
<keyword evidence="3" id="KW-0808">Transferase</keyword>
<dbReference type="Gene3D" id="3.40.50.150">
    <property type="entry name" value="Vaccinia Virus protein VP39"/>
    <property type="match status" value="1"/>
</dbReference>
<dbReference type="GO" id="GO:0032259">
    <property type="term" value="P:methylation"/>
    <property type="evidence" value="ECO:0007669"/>
    <property type="project" value="UniProtKB-KW"/>
</dbReference>
<feature type="compositionally biased region" description="Basic and acidic residues" evidence="1">
    <location>
        <begin position="247"/>
        <end position="269"/>
    </location>
</feature>
<dbReference type="GO" id="GO:0008757">
    <property type="term" value="F:S-adenosylmethionine-dependent methyltransferase activity"/>
    <property type="evidence" value="ECO:0007669"/>
    <property type="project" value="InterPro"/>
</dbReference>
<keyword evidence="3" id="KW-0489">Methyltransferase</keyword>
<accession>A0A454JIG4</accession>
<keyword evidence="4" id="KW-1185">Reference proteome</keyword>